<reference evidence="1" key="1">
    <citation type="submission" date="2021-06" db="EMBL/GenBank/DDBJ databases">
        <title>Parelaphostrongylus tenuis whole genome reference sequence.</title>
        <authorList>
            <person name="Garwood T.J."/>
            <person name="Larsen P.A."/>
            <person name="Fountain-Jones N.M."/>
            <person name="Garbe J.R."/>
            <person name="Macchietto M.G."/>
            <person name="Kania S.A."/>
            <person name="Gerhold R.W."/>
            <person name="Richards J.E."/>
            <person name="Wolf T.M."/>
        </authorList>
    </citation>
    <scope>NUCLEOTIDE SEQUENCE</scope>
    <source>
        <strain evidence="1">MNPRO001-30</strain>
        <tissue evidence="1">Meninges</tissue>
    </source>
</reference>
<accession>A0AAD5QTN5</accession>
<dbReference type="EMBL" id="JAHQIW010004206">
    <property type="protein sequence ID" value="KAJ1361450.1"/>
    <property type="molecule type" value="Genomic_DNA"/>
</dbReference>
<protein>
    <submittedName>
        <fullName evidence="1">Uncharacterized protein</fullName>
    </submittedName>
</protein>
<gene>
    <name evidence="1" type="ORF">KIN20_020697</name>
</gene>
<comment type="caution">
    <text evidence="1">The sequence shown here is derived from an EMBL/GenBank/DDBJ whole genome shotgun (WGS) entry which is preliminary data.</text>
</comment>
<keyword evidence="2" id="KW-1185">Reference proteome</keyword>
<proteinExistence type="predicted"/>
<evidence type="ECO:0000313" key="1">
    <source>
        <dbReference type="EMBL" id="KAJ1361450.1"/>
    </source>
</evidence>
<dbReference type="AlphaFoldDB" id="A0AAD5QTN5"/>
<evidence type="ECO:0000313" key="2">
    <source>
        <dbReference type="Proteomes" id="UP001196413"/>
    </source>
</evidence>
<sequence>MDLTLLMRLPEGYYLDDNNYKMLLTEKCRIKLYELSEEDLTYKGSKLIKSDIDSRMLSSKLHKGDFSTNVSSHPQTTGVQRLPQSASICSSVRRSVHPSVCPTAAEANRLRP</sequence>
<dbReference type="Proteomes" id="UP001196413">
    <property type="component" value="Unassembled WGS sequence"/>
</dbReference>
<name>A0AAD5QTN5_PARTN</name>
<organism evidence="1 2">
    <name type="scientific">Parelaphostrongylus tenuis</name>
    <name type="common">Meningeal worm</name>
    <dbReference type="NCBI Taxonomy" id="148309"/>
    <lineage>
        <taxon>Eukaryota</taxon>
        <taxon>Metazoa</taxon>
        <taxon>Ecdysozoa</taxon>
        <taxon>Nematoda</taxon>
        <taxon>Chromadorea</taxon>
        <taxon>Rhabditida</taxon>
        <taxon>Rhabditina</taxon>
        <taxon>Rhabditomorpha</taxon>
        <taxon>Strongyloidea</taxon>
        <taxon>Metastrongylidae</taxon>
        <taxon>Parelaphostrongylus</taxon>
    </lineage>
</organism>